<accession>A0ABP8GAB4</accession>
<keyword evidence="1" id="KW-0378">Hydrolase</keyword>
<organism evidence="1 2">
    <name type="scientific">Flaviaesturariibacter amylovorans</name>
    <dbReference type="NCBI Taxonomy" id="1084520"/>
    <lineage>
        <taxon>Bacteria</taxon>
        <taxon>Pseudomonadati</taxon>
        <taxon>Bacteroidota</taxon>
        <taxon>Chitinophagia</taxon>
        <taxon>Chitinophagales</taxon>
        <taxon>Chitinophagaceae</taxon>
        <taxon>Flaviaestuariibacter</taxon>
    </lineage>
</organism>
<dbReference type="Gene3D" id="3.40.50.1820">
    <property type="entry name" value="alpha/beta hydrolase"/>
    <property type="match status" value="1"/>
</dbReference>
<dbReference type="InterPro" id="IPR000801">
    <property type="entry name" value="Esterase-like"/>
</dbReference>
<proteinExistence type="predicted"/>
<evidence type="ECO:0000313" key="2">
    <source>
        <dbReference type="Proteomes" id="UP001501725"/>
    </source>
</evidence>
<dbReference type="InterPro" id="IPR050583">
    <property type="entry name" value="Mycobacterial_A85_antigen"/>
</dbReference>
<dbReference type="Proteomes" id="UP001501725">
    <property type="component" value="Unassembled WGS sequence"/>
</dbReference>
<dbReference type="InterPro" id="IPR029058">
    <property type="entry name" value="AB_hydrolase_fold"/>
</dbReference>
<comment type="caution">
    <text evidence="1">The sequence shown here is derived from an EMBL/GenBank/DDBJ whole genome shotgun (WGS) entry which is preliminary data.</text>
</comment>
<dbReference type="GO" id="GO:0016787">
    <property type="term" value="F:hydrolase activity"/>
    <property type="evidence" value="ECO:0007669"/>
    <property type="project" value="UniProtKB-KW"/>
</dbReference>
<dbReference type="SUPFAM" id="SSF53474">
    <property type="entry name" value="alpha/beta-Hydrolases"/>
    <property type="match status" value="1"/>
</dbReference>
<reference evidence="2" key="1">
    <citation type="journal article" date="2019" name="Int. J. Syst. Evol. Microbiol.">
        <title>The Global Catalogue of Microorganisms (GCM) 10K type strain sequencing project: providing services to taxonomists for standard genome sequencing and annotation.</title>
        <authorList>
            <consortium name="The Broad Institute Genomics Platform"/>
            <consortium name="The Broad Institute Genome Sequencing Center for Infectious Disease"/>
            <person name="Wu L."/>
            <person name="Ma J."/>
        </authorList>
    </citation>
    <scope>NUCLEOTIDE SEQUENCE [LARGE SCALE GENOMIC DNA]</scope>
    <source>
        <strain evidence="2">JCM 17919</strain>
    </source>
</reference>
<gene>
    <name evidence="1" type="ORF">GCM10023184_05680</name>
</gene>
<evidence type="ECO:0000313" key="1">
    <source>
        <dbReference type="EMBL" id="GAA4320483.1"/>
    </source>
</evidence>
<keyword evidence="2" id="KW-1185">Reference proteome</keyword>
<dbReference type="PANTHER" id="PTHR48098">
    <property type="entry name" value="ENTEROCHELIN ESTERASE-RELATED"/>
    <property type="match status" value="1"/>
</dbReference>
<dbReference type="Pfam" id="PF00756">
    <property type="entry name" value="Esterase"/>
    <property type="match status" value="1"/>
</dbReference>
<dbReference type="PANTHER" id="PTHR48098:SF6">
    <property type="entry name" value="FERRI-BACILLIBACTIN ESTERASE BESA"/>
    <property type="match status" value="1"/>
</dbReference>
<protein>
    <submittedName>
        <fullName evidence="1">Alpha/beta hydrolase-fold protein</fullName>
    </submittedName>
</protein>
<dbReference type="EMBL" id="BAABGY010000002">
    <property type="protein sequence ID" value="GAA4320483.1"/>
    <property type="molecule type" value="Genomic_DNA"/>
</dbReference>
<name>A0ABP8GAB4_9BACT</name>
<sequence length="302" mass="34183">MIGAFPEKYGIPFKEEYLRQTRCLSLTWAINPFSMRFLLLLLLLWPGLRLSAQDSTRVRPYVLGEVHRLRSAALGEERVLNIYLPEGYGAGDTTRYAVLYLLDGSADEDFLHITGLTHYLSFPWLKLMPPTIVVGIANVDRRRDFTYPTTVVKDKHDYPSTGGSSAFIRFLGDELQPYIAARFRTGTRRALLGQSLGGLLAAEVLLTRPALFTDYLIVSPSFWWDRGSLLARPRPASGAPRNVYLAVGKEEPEMVRGVHRFLAKLKAAPRKGEQIRFEYFPKENHATILHRAAYEGLQVLGR</sequence>